<dbReference type="KEGG" id="alim:106527108"/>
<keyword evidence="4" id="KW-1185">Reference proteome</keyword>
<dbReference type="PANTHER" id="PTHR15511">
    <property type="entry name" value="TUMOR NECROSIS FACTOR RECEPTOR SUPERFAMILY MEMBER 13B"/>
    <property type="match status" value="1"/>
</dbReference>
<reference evidence="5" key="1">
    <citation type="submission" date="2025-08" db="UniProtKB">
        <authorList>
            <consortium name="RefSeq"/>
        </authorList>
    </citation>
    <scope>IDENTIFICATION</scope>
    <source>
        <strain evidence="5">Quisiro</strain>
        <tissue evidence="5">Liver</tissue>
    </source>
</reference>
<proteinExistence type="predicted"/>
<keyword evidence="2" id="KW-0472">Membrane</keyword>
<dbReference type="Gene3D" id="4.10.1290.10">
    <property type="entry name" value="Tumor necrosis factor receptor superfamily"/>
    <property type="match status" value="2"/>
</dbReference>
<dbReference type="GeneID" id="106527108"/>
<dbReference type="AlphaFoldDB" id="A0A2I4CBG0"/>
<dbReference type="GO" id="GO:0030889">
    <property type="term" value="P:negative regulation of B cell proliferation"/>
    <property type="evidence" value="ECO:0007669"/>
    <property type="project" value="TreeGrafter"/>
</dbReference>
<evidence type="ECO:0000259" key="3">
    <source>
        <dbReference type="PROSITE" id="PS00652"/>
    </source>
</evidence>
<evidence type="ECO:0000313" key="4">
    <source>
        <dbReference type="Proteomes" id="UP000192220"/>
    </source>
</evidence>
<dbReference type="CTD" id="23495"/>
<feature type="domain" description="TNFR-Cys" evidence="3">
    <location>
        <begin position="5"/>
        <end position="43"/>
    </location>
</feature>
<dbReference type="OrthoDB" id="9934669at2759"/>
<dbReference type="Proteomes" id="UP000192220">
    <property type="component" value="Unplaced"/>
</dbReference>
<dbReference type="InterPro" id="IPR015384">
    <property type="entry name" value="TACI_Cys-rich-dom"/>
</dbReference>
<protein>
    <submittedName>
        <fullName evidence="5">Tumor necrosis factor receptor superfamily member 13B</fullName>
    </submittedName>
</protein>
<evidence type="ECO:0000256" key="2">
    <source>
        <dbReference type="SAM" id="Phobius"/>
    </source>
</evidence>
<keyword evidence="2" id="KW-1133">Transmembrane helix</keyword>
<keyword evidence="5" id="KW-0675">Receptor</keyword>
<dbReference type="GO" id="GO:0002244">
    <property type="term" value="P:hematopoietic progenitor cell differentiation"/>
    <property type="evidence" value="ECO:0007669"/>
    <property type="project" value="TreeGrafter"/>
</dbReference>
<dbReference type="InterPro" id="IPR001368">
    <property type="entry name" value="TNFR/NGFR_Cys_rich_reg"/>
</dbReference>
<sequence length="262" mass="29300">MSARCKEGEHLDGLTRQCIPCRMVCQLSHVIPRCASYCESALCTVKPGHYFDRLVKKCVRCAEICGRHPAECSQYCSTTPHPVPTKRLQAKVTMEVMKNRMPPGLADSTIQLYSLQAVCMGLLLFSLSLALVVFLRRGRSSSTKPPKASDNKQKCTVQSGQEFGFPDSQTGKSSKDFQTVPNYPNCREPSDDSNPVETCVCVHCFPDLRVLNPDSNRPQRMPYSFYQQAVLHRAHIQNGGSIWTEENLARPQMEVQEEVALG</sequence>
<dbReference type="STRING" id="52670.A0A2I4CBG0"/>
<dbReference type="SUPFAM" id="SSF57586">
    <property type="entry name" value="TNF receptor-like"/>
    <property type="match status" value="1"/>
</dbReference>
<dbReference type="Pfam" id="PF09305">
    <property type="entry name" value="TACI-CRD2"/>
    <property type="match status" value="1"/>
</dbReference>
<gene>
    <name evidence="5" type="primary">tnfrsf13b</name>
</gene>
<accession>A0A2I4CBG0</accession>
<keyword evidence="2" id="KW-0812">Transmembrane</keyword>
<feature type="compositionally biased region" description="Polar residues" evidence="1">
    <location>
        <begin position="154"/>
        <end position="182"/>
    </location>
</feature>
<evidence type="ECO:0000256" key="1">
    <source>
        <dbReference type="SAM" id="MobiDB-lite"/>
    </source>
</evidence>
<feature type="transmembrane region" description="Helical" evidence="2">
    <location>
        <begin position="110"/>
        <end position="135"/>
    </location>
</feature>
<organism evidence="4 5">
    <name type="scientific">Austrofundulus limnaeus</name>
    <name type="common">Annual killifish</name>
    <dbReference type="NCBI Taxonomy" id="52670"/>
    <lineage>
        <taxon>Eukaryota</taxon>
        <taxon>Metazoa</taxon>
        <taxon>Chordata</taxon>
        <taxon>Craniata</taxon>
        <taxon>Vertebrata</taxon>
        <taxon>Euteleostomi</taxon>
        <taxon>Actinopterygii</taxon>
        <taxon>Neopterygii</taxon>
        <taxon>Teleostei</taxon>
        <taxon>Neoteleostei</taxon>
        <taxon>Acanthomorphata</taxon>
        <taxon>Ovalentaria</taxon>
        <taxon>Atherinomorphae</taxon>
        <taxon>Cyprinodontiformes</taxon>
        <taxon>Rivulidae</taxon>
        <taxon>Austrofundulus</taxon>
    </lineage>
</organism>
<dbReference type="GO" id="GO:0001782">
    <property type="term" value="P:B cell homeostasis"/>
    <property type="evidence" value="ECO:0007669"/>
    <property type="project" value="TreeGrafter"/>
</dbReference>
<dbReference type="RefSeq" id="XP_013877325.1">
    <property type="nucleotide sequence ID" value="XM_014021871.1"/>
</dbReference>
<dbReference type="PROSITE" id="PS00652">
    <property type="entry name" value="TNFR_NGFR_1"/>
    <property type="match status" value="1"/>
</dbReference>
<dbReference type="InterPro" id="IPR022317">
    <property type="entry name" value="TNFR_13B"/>
</dbReference>
<dbReference type="PANTHER" id="PTHR15511:SF2">
    <property type="entry name" value="TUMOR NECROSIS FACTOR RECEPTOR SUPERFAMILY MEMBER 13B"/>
    <property type="match status" value="1"/>
</dbReference>
<name>A0A2I4CBG0_AUSLI</name>
<feature type="region of interest" description="Disordered" evidence="1">
    <location>
        <begin position="140"/>
        <end position="194"/>
    </location>
</feature>
<dbReference type="GO" id="GO:0005886">
    <property type="term" value="C:plasma membrane"/>
    <property type="evidence" value="ECO:0007669"/>
    <property type="project" value="InterPro"/>
</dbReference>
<dbReference type="InParanoid" id="A0A2I4CBG0"/>
<evidence type="ECO:0000313" key="5">
    <source>
        <dbReference type="RefSeq" id="XP_013877325.1"/>
    </source>
</evidence>